<dbReference type="InterPro" id="IPR036898">
    <property type="entry name" value="RNA_pol_Rpb7-like_N_sf"/>
</dbReference>
<dbReference type="AlphaFoldDB" id="A0A6C0M0F0"/>
<evidence type="ECO:0000256" key="2">
    <source>
        <dbReference type="ARBA" id="ARBA00023163"/>
    </source>
</evidence>
<evidence type="ECO:0000313" key="3">
    <source>
        <dbReference type="EMBL" id="QHU35755.1"/>
    </source>
</evidence>
<protein>
    <recommendedName>
        <fullName evidence="4">RNA polymerase Rpb7-like N-terminal domain-containing protein</fullName>
    </recommendedName>
</protein>
<dbReference type="SUPFAM" id="SSF88798">
    <property type="entry name" value="N-terminal, heterodimerisation domain of RBP7 (RpoE)"/>
    <property type="match status" value="1"/>
</dbReference>
<sequence length="220" mass="24906">MANILVNPYVIREVGTKISILPTQLDFNLYKNLKNNLINKVEGKNIKLGNVIRVHRISDYSNGYIDTNNFSGTAIYDIKYIATLCILIDQKQIIVKVNMQTEENKGINIKELKAIRCENGCIDCIIMTNLIDMQKFQINVDGTISYKETGNPIMHNDYLKVTIQNKQINAGANRIMILGYLNDIATAKEVEASFNPPSDETMQVKSGIDINEEEIIQVFE</sequence>
<keyword evidence="2" id="KW-0804">Transcription</keyword>
<dbReference type="GO" id="GO:0000428">
    <property type="term" value="C:DNA-directed RNA polymerase complex"/>
    <property type="evidence" value="ECO:0007669"/>
    <property type="project" value="UniProtKB-KW"/>
</dbReference>
<accession>A0A6C0M0F0</accession>
<reference evidence="3" key="1">
    <citation type="journal article" date="2020" name="Nature">
        <title>Giant virus diversity and host interactions through global metagenomics.</title>
        <authorList>
            <person name="Schulz F."/>
            <person name="Roux S."/>
            <person name="Paez-Espino D."/>
            <person name="Jungbluth S."/>
            <person name="Walsh D.A."/>
            <person name="Denef V.J."/>
            <person name="McMahon K.D."/>
            <person name="Konstantinidis K.T."/>
            <person name="Eloe-Fadrosh E.A."/>
            <person name="Kyrpides N.C."/>
            <person name="Woyke T."/>
        </authorList>
    </citation>
    <scope>NUCLEOTIDE SEQUENCE</scope>
    <source>
        <strain evidence="3">GVMAG-S-1035085-51</strain>
    </source>
</reference>
<evidence type="ECO:0000256" key="1">
    <source>
        <dbReference type="ARBA" id="ARBA00022478"/>
    </source>
</evidence>
<name>A0A6C0M0F0_9ZZZZ</name>
<keyword evidence="1" id="KW-0240">DNA-directed RNA polymerase</keyword>
<proteinExistence type="predicted"/>
<organism evidence="3">
    <name type="scientific">viral metagenome</name>
    <dbReference type="NCBI Taxonomy" id="1070528"/>
    <lineage>
        <taxon>unclassified sequences</taxon>
        <taxon>metagenomes</taxon>
        <taxon>organismal metagenomes</taxon>
    </lineage>
</organism>
<dbReference type="EMBL" id="MN740611">
    <property type="protein sequence ID" value="QHU35755.1"/>
    <property type="molecule type" value="Genomic_DNA"/>
</dbReference>
<dbReference type="Gene3D" id="3.30.1490.120">
    <property type="entry name" value="RNA polymerase Rpb7-like, N-terminal domain"/>
    <property type="match status" value="1"/>
</dbReference>
<evidence type="ECO:0008006" key="4">
    <source>
        <dbReference type="Google" id="ProtNLM"/>
    </source>
</evidence>